<feature type="compositionally biased region" description="Polar residues" evidence="1">
    <location>
        <begin position="87"/>
        <end position="98"/>
    </location>
</feature>
<organism evidence="2 3">
    <name type="scientific">Aspergillus sclerotialis</name>
    <dbReference type="NCBI Taxonomy" id="2070753"/>
    <lineage>
        <taxon>Eukaryota</taxon>
        <taxon>Fungi</taxon>
        <taxon>Dikarya</taxon>
        <taxon>Ascomycota</taxon>
        <taxon>Pezizomycotina</taxon>
        <taxon>Eurotiomycetes</taxon>
        <taxon>Eurotiomycetidae</taxon>
        <taxon>Eurotiales</taxon>
        <taxon>Aspergillaceae</taxon>
        <taxon>Aspergillus</taxon>
        <taxon>Aspergillus subgen. Polypaecilum</taxon>
    </lineage>
</organism>
<dbReference type="EMBL" id="MVGC01000438">
    <property type="protein sequence ID" value="RJE19179.1"/>
    <property type="molecule type" value="Genomic_DNA"/>
</dbReference>
<sequence length="410" mass="46858">MKGTSILNRFWPKIHYPLPQTPRENQKLLNALKSSFRRQLDREHPTTPSDRIENGHHSIANPNSSIHATNKHLQTILDNPLFRVTPSRPTDSRVQSGTKRLPKDPMVTFDELVASGSVTIASIIECLKLQLAIPGKRNSGDLRESMKASRAGSRVVSWWWSADAQARKRMLQNRELMFSLCKFMVAEGLQDRIMQWLRMLLDHHVGSPNGQVSEEYVTTVFRRLLFLLLLAEVRYGNGLSSAMEVFIQVGEMWLSMDDRPRSVHMLAAGDMLCYMVMENEQSHAQDIPVPVYERYMDLMSLFFPNRKTTAVAPLYHPTNPNARPFVKFVENLTLSMLEKFKDRHWEFFGKAGSDAIRILNDQGASRDALSFGNYIQQFLLKQESPSEATSKQSDSISSKEDYLLGRLDLT</sequence>
<dbReference type="Proteomes" id="UP000266188">
    <property type="component" value="Unassembled WGS sequence"/>
</dbReference>
<feature type="compositionally biased region" description="Basic and acidic residues" evidence="1">
    <location>
        <begin position="38"/>
        <end position="56"/>
    </location>
</feature>
<protein>
    <submittedName>
        <fullName evidence="2">Uncharacterized protein</fullName>
    </submittedName>
</protein>
<gene>
    <name evidence="2" type="ORF">PHISCL_08476</name>
</gene>
<feature type="region of interest" description="Disordered" evidence="1">
    <location>
        <begin position="82"/>
        <end position="101"/>
    </location>
</feature>
<proteinExistence type="predicted"/>
<evidence type="ECO:0000313" key="2">
    <source>
        <dbReference type="EMBL" id="RJE19179.1"/>
    </source>
</evidence>
<evidence type="ECO:0000256" key="1">
    <source>
        <dbReference type="SAM" id="MobiDB-lite"/>
    </source>
</evidence>
<dbReference type="OrthoDB" id="5424391at2759"/>
<evidence type="ECO:0000313" key="3">
    <source>
        <dbReference type="Proteomes" id="UP000266188"/>
    </source>
</evidence>
<feature type="region of interest" description="Disordered" evidence="1">
    <location>
        <begin position="36"/>
        <end position="65"/>
    </location>
</feature>
<accession>A0A3A2Z7W3</accession>
<keyword evidence="3" id="KW-1185">Reference proteome</keyword>
<dbReference type="AlphaFoldDB" id="A0A3A2Z7W3"/>
<reference evidence="3" key="1">
    <citation type="submission" date="2017-02" db="EMBL/GenBank/DDBJ databases">
        <authorList>
            <person name="Tafer H."/>
            <person name="Lopandic K."/>
        </authorList>
    </citation>
    <scope>NUCLEOTIDE SEQUENCE [LARGE SCALE GENOMIC DNA]</scope>
    <source>
        <strain evidence="3">CBS 366.77</strain>
    </source>
</reference>
<comment type="caution">
    <text evidence="2">The sequence shown here is derived from an EMBL/GenBank/DDBJ whole genome shotgun (WGS) entry which is preliminary data.</text>
</comment>
<name>A0A3A2Z7W3_9EURO</name>